<proteinExistence type="predicted"/>
<name>A0A448WX89_9PLAT</name>
<gene>
    <name evidence="2" type="ORF">PXEA_LOCUS15962</name>
</gene>
<feature type="transmembrane region" description="Helical" evidence="1">
    <location>
        <begin position="51"/>
        <end position="71"/>
    </location>
</feature>
<dbReference type="AlphaFoldDB" id="A0A448WX89"/>
<reference evidence="2" key="1">
    <citation type="submission" date="2018-11" db="EMBL/GenBank/DDBJ databases">
        <authorList>
            <consortium name="Pathogen Informatics"/>
        </authorList>
    </citation>
    <scope>NUCLEOTIDE SEQUENCE</scope>
</reference>
<evidence type="ECO:0000313" key="3">
    <source>
        <dbReference type="Proteomes" id="UP000784294"/>
    </source>
</evidence>
<keyword evidence="1" id="KW-0472">Membrane</keyword>
<dbReference type="Proteomes" id="UP000784294">
    <property type="component" value="Unassembled WGS sequence"/>
</dbReference>
<evidence type="ECO:0000256" key="1">
    <source>
        <dbReference type="SAM" id="Phobius"/>
    </source>
</evidence>
<evidence type="ECO:0000313" key="2">
    <source>
        <dbReference type="EMBL" id="VEL22522.1"/>
    </source>
</evidence>
<organism evidence="2 3">
    <name type="scientific">Protopolystoma xenopodis</name>
    <dbReference type="NCBI Taxonomy" id="117903"/>
    <lineage>
        <taxon>Eukaryota</taxon>
        <taxon>Metazoa</taxon>
        <taxon>Spiralia</taxon>
        <taxon>Lophotrochozoa</taxon>
        <taxon>Platyhelminthes</taxon>
        <taxon>Monogenea</taxon>
        <taxon>Polyopisthocotylea</taxon>
        <taxon>Polystomatidea</taxon>
        <taxon>Polystomatidae</taxon>
        <taxon>Protopolystoma</taxon>
    </lineage>
</organism>
<dbReference type="EMBL" id="CAAALY010056846">
    <property type="protein sequence ID" value="VEL22522.1"/>
    <property type="molecule type" value="Genomic_DNA"/>
</dbReference>
<keyword evidence="3" id="KW-1185">Reference proteome</keyword>
<protein>
    <recommendedName>
        <fullName evidence="4">Sugar phosphate transporter domain-containing protein</fullName>
    </recommendedName>
</protein>
<keyword evidence="1" id="KW-1133">Transmembrane helix</keyword>
<dbReference type="OrthoDB" id="5547497at2759"/>
<evidence type="ECO:0008006" key="4">
    <source>
        <dbReference type="Google" id="ProtNLM"/>
    </source>
</evidence>
<sequence>MLIGGFFGFAIGYLATLQIQVTSPLTHNISGTAKAAFQTILAVFVYHETKPLIWWASNGIILGVSVIYAALRQAEHKKPICEDINSEENLDGVKKNLLL</sequence>
<keyword evidence="1" id="KW-0812">Transmembrane</keyword>
<accession>A0A448WX89</accession>
<comment type="caution">
    <text evidence="2">The sequence shown here is derived from an EMBL/GenBank/DDBJ whole genome shotgun (WGS) entry which is preliminary data.</text>
</comment>